<name>A0A846ZQ75_9GAMM</name>
<keyword evidence="1" id="KW-0812">Transmembrane</keyword>
<gene>
    <name evidence="2" type="ORF">HF690_14075</name>
</gene>
<dbReference type="EMBL" id="JAAZQD010000006">
    <property type="protein sequence ID" value="NKZ40082.1"/>
    <property type="molecule type" value="Genomic_DNA"/>
</dbReference>
<organism evidence="2 3">
    <name type="scientific">Oleiagrimonas citrea</name>
    <dbReference type="NCBI Taxonomy" id="1665687"/>
    <lineage>
        <taxon>Bacteria</taxon>
        <taxon>Pseudomonadati</taxon>
        <taxon>Pseudomonadota</taxon>
        <taxon>Gammaproteobacteria</taxon>
        <taxon>Lysobacterales</taxon>
        <taxon>Rhodanobacteraceae</taxon>
        <taxon>Oleiagrimonas</taxon>
    </lineage>
</organism>
<dbReference type="RefSeq" id="WP_168609890.1">
    <property type="nucleotide sequence ID" value="NZ_JAAZQD010000006.1"/>
</dbReference>
<evidence type="ECO:0000313" key="3">
    <source>
        <dbReference type="Proteomes" id="UP000541636"/>
    </source>
</evidence>
<dbReference type="AlphaFoldDB" id="A0A846ZQ75"/>
<sequence>MTRWILLLLTLASILLMILTSSPGWMALGIAGALFGLVATVLAFAHVRIGAGSRQEELNDFEVEQLQKAVRKPDANEPPSA</sequence>
<evidence type="ECO:0000256" key="1">
    <source>
        <dbReference type="SAM" id="Phobius"/>
    </source>
</evidence>
<reference evidence="2 3" key="1">
    <citation type="journal article" date="2017" name="Int. J. Syst. Evol. Microbiol.">
        <title>Oleiagrimonas citrea sp. nov., a marine bacterium isolated from tidal flat sediment and emended description of the genus Oleiagrimonas Fang et al. 2015 and Oleiagrimonas soli.</title>
        <authorList>
            <person name="Yang S.H."/>
            <person name="Seo H.S."/>
            <person name="Seong C.N."/>
            <person name="Kwon K.K."/>
        </authorList>
    </citation>
    <scope>NUCLEOTIDE SEQUENCE [LARGE SCALE GENOMIC DNA]</scope>
    <source>
        <strain evidence="2 3">MEBiC09124</strain>
    </source>
</reference>
<keyword evidence="1" id="KW-0472">Membrane</keyword>
<comment type="caution">
    <text evidence="2">The sequence shown here is derived from an EMBL/GenBank/DDBJ whole genome shotgun (WGS) entry which is preliminary data.</text>
</comment>
<proteinExistence type="predicted"/>
<feature type="transmembrane region" description="Helical" evidence="1">
    <location>
        <begin position="30"/>
        <end position="49"/>
    </location>
</feature>
<keyword evidence="3" id="KW-1185">Reference proteome</keyword>
<protein>
    <submittedName>
        <fullName evidence="2">Uncharacterized protein</fullName>
    </submittedName>
</protein>
<keyword evidence="1" id="KW-1133">Transmembrane helix</keyword>
<evidence type="ECO:0000313" key="2">
    <source>
        <dbReference type="EMBL" id="NKZ40082.1"/>
    </source>
</evidence>
<dbReference type="Proteomes" id="UP000541636">
    <property type="component" value="Unassembled WGS sequence"/>
</dbReference>
<accession>A0A846ZQ75</accession>